<dbReference type="RefSeq" id="WP_380321262.1">
    <property type="nucleotide sequence ID" value="NZ_JBHYPW010000013.1"/>
</dbReference>
<dbReference type="EMBL" id="JBHYPX010000147">
    <property type="protein sequence ID" value="MFE1357274.1"/>
    <property type="molecule type" value="Genomic_DNA"/>
</dbReference>
<evidence type="ECO:0000313" key="2">
    <source>
        <dbReference type="EMBL" id="MFE1357274.1"/>
    </source>
</evidence>
<evidence type="ECO:0000256" key="1">
    <source>
        <dbReference type="SAM" id="MobiDB-lite"/>
    </source>
</evidence>
<sequence length="143" mass="16204">MQVWLAEQEHEQQRQAGLRARQQSLTRELAPDGLWPPLNRVEVRVVVPGEAGRRLAALAEELGWSAERVLAVLAEHVQANADGLVHVPAVAVTAAPPGLEADRKPPTPVYRERRQRQWSFQRERDERARDVYGDGYIDPTTDW</sequence>
<organism evidence="2 3">
    <name type="scientific">Kitasatospora phosalacinea</name>
    <dbReference type="NCBI Taxonomy" id="2065"/>
    <lineage>
        <taxon>Bacteria</taxon>
        <taxon>Bacillati</taxon>
        <taxon>Actinomycetota</taxon>
        <taxon>Actinomycetes</taxon>
        <taxon>Kitasatosporales</taxon>
        <taxon>Streptomycetaceae</taxon>
        <taxon>Kitasatospora</taxon>
    </lineage>
</organism>
<proteinExistence type="predicted"/>
<gene>
    <name evidence="2" type="ORF">ACFW6T_35455</name>
</gene>
<evidence type="ECO:0000313" key="3">
    <source>
        <dbReference type="Proteomes" id="UP001599542"/>
    </source>
</evidence>
<name>A0ABW6GXF9_9ACTN</name>
<feature type="region of interest" description="Disordered" evidence="1">
    <location>
        <begin position="1"/>
        <end position="22"/>
    </location>
</feature>
<accession>A0ABW6GXF9</accession>
<dbReference type="Proteomes" id="UP001599542">
    <property type="component" value="Unassembled WGS sequence"/>
</dbReference>
<feature type="region of interest" description="Disordered" evidence="1">
    <location>
        <begin position="97"/>
        <end position="124"/>
    </location>
</feature>
<reference evidence="2 3" key="1">
    <citation type="submission" date="2024-09" db="EMBL/GenBank/DDBJ databases">
        <title>The Natural Products Discovery Center: Release of the First 8490 Sequenced Strains for Exploring Actinobacteria Biosynthetic Diversity.</title>
        <authorList>
            <person name="Kalkreuter E."/>
            <person name="Kautsar S.A."/>
            <person name="Yang D."/>
            <person name="Bader C.D."/>
            <person name="Teijaro C.N."/>
            <person name="Fluegel L."/>
            <person name="Davis C.M."/>
            <person name="Simpson J.R."/>
            <person name="Lauterbach L."/>
            <person name="Steele A.D."/>
            <person name="Gui C."/>
            <person name="Meng S."/>
            <person name="Li G."/>
            <person name="Viehrig K."/>
            <person name="Ye F."/>
            <person name="Su P."/>
            <person name="Kiefer A.F."/>
            <person name="Nichols A."/>
            <person name="Cepeda A.J."/>
            <person name="Yan W."/>
            <person name="Fan B."/>
            <person name="Jiang Y."/>
            <person name="Adhikari A."/>
            <person name="Zheng C.-J."/>
            <person name="Schuster L."/>
            <person name="Cowan T.M."/>
            <person name="Smanski M.J."/>
            <person name="Chevrette M.G."/>
            <person name="De Carvalho L.P.S."/>
            <person name="Shen B."/>
        </authorList>
    </citation>
    <scope>NUCLEOTIDE SEQUENCE [LARGE SCALE GENOMIC DNA]</scope>
    <source>
        <strain evidence="2 3">NPDC058753</strain>
    </source>
</reference>
<keyword evidence="3" id="KW-1185">Reference proteome</keyword>
<comment type="caution">
    <text evidence="2">The sequence shown here is derived from an EMBL/GenBank/DDBJ whole genome shotgun (WGS) entry which is preliminary data.</text>
</comment>
<protein>
    <submittedName>
        <fullName evidence="2">Uncharacterized protein</fullName>
    </submittedName>
</protein>